<protein>
    <recommendedName>
        <fullName evidence="1">N(6)-L-threonylcarbamoyladenine synthase</fullName>
        <ecNumber evidence="1">2.3.1.234</ecNumber>
    </recommendedName>
</protein>
<dbReference type="EC" id="2.3.1.234" evidence="1"/>
<dbReference type="InterPro" id="IPR017861">
    <property type="entry name" value="KAE1/TsaD"/>
</dbReference>
<dbReference type="HAMAP" id="MF_01445">
    <property type="entry name" value="TsaD"/>
    <property type="match status" value="1"/>
</dbReference>
<evidence type="ECO:0000259" key="9">
    <source>
        <dbReference type="Pfam" id="PF00814"/>
    </source>
</evidence>
<sequence>MILFLFLFFMILNGGDGQCPKVECRPKFNCLCPDLTSPPASSGDLRIVSTPQFVILTFQGNVNQHSYDSLSDIFTPDRQNPMNVGRVTPTIFVADKSITGLKTDYCTVGKLFWEEGFEIASHSISYREPPNWWSTHADYTDWFGEIEGQRKKLQEKADIPKSNITGWRSPFFGSNQFQYDVLTNRQYEYDSTIIYTPKKEESGKTKIEQWPFTLDYPKACTRLKCPLESHPGLWEFPVTTLVDGGGERCSVMNECKNKPKYKGEAYRMLIDNFNFAKFSMRAPIIIALTTQYLIDYPDVKEGIKQFLDEVLDQENVFVVDIQRFLAYMKSPIGLSGIENIDGLRERPIKNYNCKITQLAAPVAVSERRLLFDFLNISDGELFLLIHTLCLIAIFVLIKNSTHCKVLGIETSCDDTGIGIVNEDGVVLGEGLYSQTKTHVNFGGIIPPIARDLHLENFDKALNTALQSAKLEFKDITHIATTVKPGLALSLEVGLKKTRNLVNIHRKPFIPIHHMEAHALTARLTEKVDFPYLVLLISGGHCLLAVAQSVNNFLLLGKSIDNAPGDVIDKIARRLKINGITECDGLNGGSAIEKLAKRGDPKSLELVHSMSQYRDCNFSFAGVHSVFINRIKKYERDYDIKGGQILPNISDLCANFQYSILHQFARRLQRAILYCLTLKLIQEGGTVVVSGGVASNKFFRNGIDKISKHYGLNTVFPPTKYCTDNGVMIAWNGVEKVRENIDILNNADEVDFEPKSHFGIDVSNDIKNYDIKVPGVKFL</sequence>
<dbReference type="EMBL" id="CAJFCJ010000002">
    <property type="protein sequence ID" value="CAD5112520.1"/>
    <property type="molecule type" value="Genomic_DNA"/>
</dbReference>
<keyword evidence="3 7" id="KW-0819">tRNA processing</keyword>
<evidence type="ECO:0000256" key="2">
    <source>
        <dbReference type="ARBA" id="ARBA00022679"/>
    </source>
</evidence>
<keyword evidence="8" id="KW-0732">Signal</keyword>
<evidence type="ECO:0000256" key="3">
    <source>
        <dbReference type="ARBA" id="ARBA00022694"/>
    </source>
</evidence>
<dbReference type="GO" id="GO:0005975">
    <property type="term" value="P:carbohydrate metabolic process"/>
    <property type="evidence" value="ECO:0007669"/>
    <property type="project" value="InterPro"/>
</dbReference>
<keyword evidence="5 7" id="KW-0012">Acyltransferase</keyword>
<gene>
    <name evidence="10" type="ORF">DGYR_LOCUS1648</name>
</gene>
<dbReference type="Gene3D" id="3.20.20.370">
    <property type="entry name" value="Glycoside hydrolase/deacetylase"/>
    <property type="match status" value="1"/>
</dbReference>
<comment type="function">
    <text evidence="7">Required for the formation of a threonylcarbamoyl group on adenosine at position 37 (t(6)A37) in mitochondrial tRNAs that read codons beginning with adenine. Probably involved in the transfer of the threonylcarbamoyl moiety of threonylcarbamoyl-AMP (TC-AMP) to the N6 group of A37. Involved in mitochondrial genome maintenance.</text>
</comment>
<comment type="catalytic activity">
    <reaction evidence="6 7">
        <text>L-threonylcarbamoyladenylate + adenosine(37) in tRNA = N(6)-L-threonylcarbamoyladenosine(37) in tRNA + AMP + H(+)</text>
        <dbReference type="Rhea" id="RHEA:37059"/>
        <dbReference type="Rhea" id="RHEA-COMP:10162"/>
        <dbReference type="Rhea" id="RHEA-COMP:10163"/>
        <dbReference type="ChEBI" id="CHEBI:15378"/>
        <dbReference type="ChEBI" id="CHEBI:73682"/>
        <dbReference type="ChEBI" id="CHEBI:74411"/>
        <dbReference type="ChEBI" id="CHEBI:74418"/>
        <dbReference type="ChEBI" id="CHEBI:456215"/>
        <dbReference type="EC" id="2.3.1.234"/>
    </reaction>
</comment>
<feature type="signal peptide" evidence="8">
    <location>
        <begin position="1"/>
        <end position="17"/>
    </location>
</feature>
<dbReference type="AlphaFoldDB" id="A0A7I8V8G7"/>
<dbReference type="PANTHER" id="PTHR11735:SF6">
    <property type="entry name" value="TRNA N6-ADENOSINE THREONYLCARBAMOYLTRANSFERASE, MITOCHONDRIAL"/>
    <property type="match status" value="1"/>
</dbReference>
<proteinExistence type="inferred from homology"/>
<keyword evidence="7" id="KW-0496">Mitochondrion</keyword>
<comment type="cofactor">
    <cofactor evidence="7">
        <name>a divalent metal cation</name>
        <dbReference type="ChEBI" id="CHEBI:60240"/>
    </cofactor>
    <text evidence="7">Binds 1 divalent metal cation per subunit.</text>
</comment>
<dbReference type="InterPro" id="IPR011330">
    <property type="entry name" value="Glyco_hydro/deAcase_b/a-brl"/>
</dbReference>
<dbReference type="PRINTS" id="PR00789">
    <property type="entry name" value="OSIALOPTASE"/>
</dbReference>
<dbReference type="CDD" id="cd24134">
    <property type="entry name" value="ASKHA_NBD_OSGEPL1_QRI7_euk"/>
    <property type="match status" value="1"/>
</dbReference>
<dbReference type="InterPro" id="IPR022450">
    <property type="entry name" value="TsaD"/>
</dbReference>
<dbReference type="Pfam" id="PF00814">
    <property type="entry name" value="TsaD"/>
    <property type="match status" value="1"/>
</dbReference>
<dbReference type="SUPFAM" id="SSF53067">
    <property type="entry name" value="Actin-like ATPase domain"/>
    <property type="match status" value="1"/>
</dbReference>
<comment type="caution">
    <text evidence="10">The sequence shown here is derived from an EMBL/GenBank/DDBJ whole genome shotgun (WGS) entry which is preliminary data.</text>
</comment>
<evidence type="ECO:0000256" key="5">
    <source>
        <dbReference type="ARBA" id="ARBA00023315"/>
    </source>
</evidence>
<dbReference type="InterPro" id="IPR043129">
    <property type="entry name" value="ATPase_NBD"/>
</dbReference>
<evidence type="ECO:0000256" key="8">
    <source>
        <dbReference type="SAM" id="SignalP"/>
    </source>
</evidence>
<comment type="subunit">
    <text evidence="7">Homodimer.</text>
</comment>
<comment type="similarity">
    <text evidence="7">Belongs to the KAE1 / TsaD family.</text>
</comment>
<keyword evidence="11" id="KW-1185">Reference proteome</keyword>
<comment type="subcellular location">
    <subcellularLocation>
        <location evidence="7">Mitochondrion</location>
    </subcellularLocation>
</comment>
<evidence type="ECO:0000256" key="4">
    <source>
        <dbReference type="ARBA" id="ARBA00022723"/>
    </source>
</evidence>
<feature type="domain" description="Gcp-like" evidence="9">
    <location>
        <begin position="426"/>
        <end position="730"/>
    </location>
</feature>
<dbReference type="NCBIfam" id="TIGR00329">
    <property type="entry name" value="gcp_kae1"/>
    <property type="match status" value="1"/>
</dbReference>
<keyword evidence="2 7" id="KW-0808">Transferase</keyword>
<feature type="chain" id="PRO_5029885017" description="N(6)-L-threonylcarbamoyladenine synthase" evidence="8">
    <location>
        <begin position="18"/>
        <end position="778"/>
    </location>
</feature>
<dbReference type="GO" id="GO:0002949">
    <property type="term" value="P:tRNA threonylcarbamoyladenosine modification"/>
    <property type="evidence" value="ECO:0007669"/>
    <property type="project" value="UniProtKB-UniRule"/>
</dbReference>
<reference evidence="10 11" key="1">
    <citation type="submission" date="2020-08" db="EMBL/GenBank/DDBJ databases">
        <authorList>
            <person name="Hejnol A."/>
        </authorList>
    </citation>
    <scope>NUCLEOTIDE SEQUENCE [LARGE SCALE GENOMIC DNA]</scope>
</reference>
<name>A0A7I8V8G7_9ANNE</name>
<dbReference type="Gene3D" id="3.30.420.40">
    <property type="match status" value="2"/>
</dbReference>
<evidence type="ECO:0000313" key="10">
    <source>
        <dbReference type="EMBL" id="CAD5112520.1"/>
    </source>
</evidence>
<dbReference type="GO" id="GO:0005739">
    <property type="term" value="C:mitochondrion"/>
    <property type="evidence" value="ECO:0007669"/>
    <property type="project" value="UniProtKB-SubCell"/>
</dbReference>
<dbReference type="InterPro" id="IPR000905">
    <property type="entry name" value="Gcp-like_dom"/>
</dbReference>
<dbReference type="GO" id="GO:0061711">
    <property type="term" value="F:tRNA N(6)-L-threonylcarbamoyladenine synthase activity"/>
    <property type="evidence" value="ECO:0007669"/>
    <property type="project" value="UniProtKB-EC"/>
</dbReference>
<evidence type="ECO:0000313" key="11">
    <source>
        <dbReference type="Proteomes" id="UP000549394"/>
    </source>
</evidence>
<evidence type="ECO:0000256" key="7">
    <source>
        <dbReference type="HAMAP-Rule" id="MF_03179"/>
    </source>
</evidence>
<evidence type="ECO:0000256" key="6">
    <source>
        <dbReference type="ARBA" id="ARBA00048117"/>
    </source>
</evidence>
<dbReference type="OrthoDB" id="10259622at2759"/>
<evidence type="ECO:0000256" key="1">
    <source>
        <dbReference type="ARBA" id="ARBA00012156"/>
    </source>
</evidence>
<keyword evidence="4 7" id="KW-0479">Metal-binding</keyword>
<dbReference type="SUPFAM" id="SSF88713">
    <property type="entry name" value="Glycoside hydrolase/deacetylase"/>
    <property type="match status" value="1"/>
</dbReference>
<accession>A0A7I8V8G7</accession>
<dbReference type="Proteomes" id="UP000549394">
    <property type="component" value="Unassembled WGS sequence"/>
</dbReference>
<dbReference type="PANTHER" id="PTHR11735">
    <property type="entry name" value="TRNA N6-ADENOSINE THREONYLCARBAMOYLTRANSFERASE"/>
    <property type="match status" value="1"/>
</dbReference>
<dbReference type="GO" id="GO:0046872">
    <property type="term" value="F:metal ion binding"/>
    <property type="evidence" value="ECO:0007669"/>
    <property type="project" value="UniProtKB-KW"/>
</dbReference>
<organism evidence="10 11">
    <name type="scientific">Dimorphilus gyrociliatus</name>
    <dbReference type="NCBI Taxonomy" id="2664684"/>
    <lineage>
        <taxon>Eukaryota</taxon>
        <taxon>Metazoa</taxon>
        <taxon>Spiralia</taxon>
        <taxon>Lophotrochozoa</taxon>
        <taxon>Annelida</taxon>
        <taxon>Polychaeta</taxon>
        <taxon>Polychaeta incertae sedis</taxon>
        <taxon>Dinophilidae</taxon>
        <taxon>Dimorphilus</taxon>
    </lineage>
</organism>